<dbReference type="InterPro" id="IPR036935">
    <property type="entry name" value="Ribosomal_bL9_N_sf"/>
</dbReference>
<name>A0A510J9J9_9FUSO</name>
<dbReference type="KEGG" id="lgo:JCM16774_0807"/>
<dbReference type="STRING" id="714315.GCA_000516535_00798"/>
<evidence type="ECO:0000313" key="8">
    <source>
        <dbReference type="EMBL" id="BBM35877.1"/>
    </source>
</evidence>
<dbReference type="AlphaFoldDB" id="A0A510J9J9"/>
<evidence type="ECO:0000256" key="1">
    <source>
        <dbReference type="ARBA" id="ARBA00010605"/>
    </source>
</evidence>
<dbReference type="GO" id="GO:0005840">
    <property type="term" value="C:ribosome"/>
    <property type="evidence" value="ECO:0007669"/>
    <property type="project" value="UniProtKB-KW"/>
</dbReference>
<evidence type="ECO:0000256" key="5">
    <source>
        <dbReference type="ARBA" id="ARBA00023274"/>
    </source>
</evidence>
<evidence type="ECO:0000256" key="4">
    <source>
        <dbReference type="ARBA" id="ARBA00022980"/>
    </source>
</evidence>
<dbReference type="GO" id="GO:0006412">
    <property type="term" value="P:translation"/>
    <property type="evidence" value="ECO:0007669"/>
    <property type="project" value="UniProtKB-UniRule"/>
</dbReference>
<dbReference type="InterPro" id="IPR020069">
    <property type="entry name" value="Ribosomal_bL9_C"/>
</dbReference>
<dbReference type="InterPro" id="IPR000244">
    <property type="entry name" value="Ribosomal_bL9"/>
</dbReference>
<dbReference type="EMBL" id="AP019822">
    <property type="protein sequence ID" value="BBM35877.1"/>
    <property type="molecule type" value="Genomic_DNA"/>
</dbReference>
<dbReference type="SUPFAM" id="SSF55658">
    <property type="entry name" value="L9 N-domain-like"/>
    <property type="match status" value="1"/>
</dbReference>
<dbReference type="GO" id="GO:0019843">
    <property type="term" value="F:rRNA binding"/>
    <property type="evidence" value="ECO:0007669"/>
    <property type="project" value="UniProtKB-UniRule"/>
</dbReference>
<dbReference type="InterPro" id="IPR020594">
    <property type="entry name" value="Ribosomal_bL9_bac/chp"/>
</dbReference>
<gene>
    <name evidence="7" type="primary">rplI</name>
    <name evidence="8" type="ORF">JCM16774_0807</name>
</gene>
<dbReference type="NCBIfam" id="TIGR00158">
    <property type="entry name" value="L9"/>
    <property type="match status" value="1"/>
</dbReference>
<proteinExistence type="inferred from homology"/>
<dbReference type="RefSeq" id="WP_006807522.1">
    <property type="nucleotide sequence ID" value="NZ_AP019822.1"/>
</dbReference>
<sequence>MKVKVILKENIKGVGKKDEIVEVKDGYANNFLFAQNKGIPATPENINKLKSKNEKIKKTHDNDVKKANELKELLSSKEILLKVKAGNNGKVFGSVGGKEIADAIKEQLNLEVDKKKVSTDARMKELGEHFIEIKLHPEVKAVIKVKLEGQE</sequence>
<evidence type="ECO:0000256" key="7">
    <source>
        <dbReference type="HAMAP-Rule" id="MF_00503"/>
    </source>
</evidence>
<accession>A0A510J9J9</accession>
<keyword evidence="2 7" id="KW-0699">rRNA-binding</keyword>
<dbReference type="HAMAP" id="MF_00503">
    <property type="entry name" value="Ribosomal_bL9"/>
    <property type="match status" value="1"/>
</dbReference>
<dbReference type="Gene3D" id="3.10.430.100">
    <property type="entry name" value="Ribosomal protein L9, C-terminal domain"/>
    <property type="match status" value="1"/>
</dbReference>
<dbReference type="InterPro" id="IPR020070">
    <property type="entry name" value="Ribosomal_bL9_N"/>
</dbReference>
<dbReference type="InterPro" id="IPR036791">
    <property type="entry name" value="Ribosomal_bL9_C_sf"/>
</dbReference>
<dbReference type="PANTHER" id="PTHR21368">
    <property type="entry name" value="50S RIBOSOMAL PROTEIN L9"/>
    <property type="match status" value="1"/>
</dbReference>
<organism evidence="8 9">
    <name type="scientific">Pseudoleptotrichia goodfellowii</name>
    <dbReference type="NCBI Taxonomy" id="157692"/>
    <lineage>
        <taxon>Bacteria</taxon>
        <taxon>Fusobacteriati</taxon>
        <taxon>Fusobacteriota</taxon>
        <taxon>Fusobacteriia</taxon>
        <taxon>Fusobacteriales</taxon>
        <taxon>Leptotrichiaceae</taxon>
        <taxon>Pseudoleptotrichia</taxon>
    </lineage>
</organism>
<dbReference type="InterPro" id="IPR009027">
    <property type="entry name" value="Ribosomal_bL9/RNase_H1_N"/>
</dbReference>
<dbReference type="Gene3D" id="3.40.5.10">
    <property type="entry name" value="Ribosomal protein L9, N-terminal domain"/>
    <property type="match status" value="1"/>
</dbReference>
<protein>
    <recommendedName>
        <fullName evidence="6 7">Large ribosomal subunit protein bL9</fullName>
    </recommendedName>
</protein>
<dbReference type="OrthoDB" id="9788336at2"/>
<evidence type="ECO:0000256" key="6">
    <source>
        <dbReference type="ARBA" id="ARBA00035292"/>
    </source>
</evidence>
<evidence type="ECO:0000256" key="3">
    <source>
        <dbReference type="ARBA" id="ARBA00022884"/>
    </source>
</evidence>
<dbReference type="Pfam" id="PF01281">
    <property type="entry name" value="Ribosomal_L9_N"/>
    <property type="match status" value="1"/>
</dbReference>
<dbReference type="SUPFAM" id="SSF55653">
    <property type="entry name" value="Ribosomal protein L9 C-domain"/>
    <property type="match status" value="1"/>
</dbReference>
<evidence type="ECO:0000313" key="9">
    <source>
        <dbReference type="Proteomes" id="UP000321606"/>
    </source>
</evidence>
<reference evidence="8 9" key="1">
    <citation type="submission" date="2019-07" db="EMBL/GenBank/DDBJ databases">
        <title>Complete Genome Sequence of Leptotrichia goodfellowii Strain JCM 16774.</title>
        <authorList>
            <person name="Watanabe S."/>
            <person name="Cui L."/>
        </authorList>
    </citation>
    <scope>NUCLEOTIDE SEQUENCE [LARGE SCALE GENOMIC DNA]</scope>
    <source>
        <strain evidence="8 9">JCM16774</strain>
    </source>
</reference>
<evidence type="ECO:0000256" key="2">
    <source>
        <dbReference type="ARBA" id="ARBA00022730"/>
    </source>
</evidence>
<comment type="similarity">
    <text evidence="1 7">Belongs to the bacterial ribosomal protein bL9 family.</text>
</comment>
<keyword evidence="3 7" id="KW-0694">RNA-binding</keyword>
<dbReference type="GO" id="GO:0003735">
    <property type="term" value="F:structural constituent of ribosome"/>
    <property type="evidence" value="ECO:0007669"/>
    <property type="project" value="InterPro"/>
</dbReference>
<comment type="function">
    <text evidence="7">Binds to the 23S rRNA.</text>
</comment>
<keyword evidence="4 7" id="KW-0689">Ribosomal protein</keyword>
<dbReference type="Proteomes" id="UP000321606">
    <property type="component" value="Chromosome"/>
</dbReference>
<keyword evidence="5 7" id="KW-0687">Ribonucleoprotein</keyword>
<dbReference type="GO" id="GO:1990904">
    <property type="term" value="C:ribonucleoprotein complex"/>
    <property type="evidence" value="ECO:0007669"/>
    <property type="project" value="UniProtKB-KW"/>
</dbReference>
<dbReference type="Pfam" id="PF03948">
    <property type="entry name" value="Ribosomal_L9_C"/>
    <property type="match status" value="1"/>
</dbReference>